<gene>
    <name evidence="1" type="ORF">SAMN04488115_11438</name>
</gene>
<reference evidence="1 2" key="1">
    <citation type="submission" date="2016-10" db="EMBL/GenBank/DDBJ databases">
        <authorList>
            <person name="de Groot N.N."/>
        </authorList>
    </citation>
    <scope>NUCLEOTIDE SEQUENCE [LARGE SCALE GENOMIC DNA]</scope>
    <source>
        <strain evidence="1 2">DSM 26656</strain>
    </source>
</reference>
<proteinExistence type="predicted"/>
<name>A0A1H6D2D2_9HYPH</name>
<protein>
    <submittedName>
        <fullName evidence="1">Uncharacterized protein</fullName>
    </submittedName>
</protein>
<accession>A0A1H6D2D2</accession>
<organism evidence="1 2">
    <name type="scientific">Bosea lathyri</name>
    <dbReference type="NCBI Taxonomy" id="1036778"/>
    <lineage>
        <taxon>Bacteria</taxon>
        <taxon>Pseudomonadati</taxon>
        <taxon>Pseudomonadota</taxon>
        <taxon>Alphaproteobacteria</taxon>
        <taxon>Hyphomicrobiales</taxon>
        <taxon>Boseaceae</taxon>
        <taxon>Bosea</taxon>
    </lineage>
</organism>
<dbReference type="Proteomes" id="UP000236743">
    <property type="component" value="Unassembled WGS sequence"/>
</dbReference>
<evidence type="ECO:0000313" key="2">
    <source>
        <dbReference type="Proteomes" id="UP000236743"/>
    </source>
</evidence>
<dbReference type="OrthoDB" id="9900224at2"/>
<keyword evidence="2" id="KW-1185">Reference proteome</keyword>
<evidence type="ECO:0000313" key="1">
    <source>
        <dbReference type="EMBL" id="SEG79168.1"/>
    </source>
</evidence>
<sequence>MVQKPATIEALPQVAAPEQSPVLSGLNLPGVVAALLANNAGSLPDFRDVRRYIFSVYAGMAGVCGPHTDSASLNAMGYVEPGLGPGRDVAEVGMQKGMQFLMNLAQMHKSGDINAFAKSLTADAPRVAEGEADGVTIASRLGCRTTEYVTFVGVIERLMQAKTGTNPKQADQVVFATLMSPAFRNQHGIEDPAVTLRKRKIEKATAQARQLCSVKYDSSSFCGCLFGKLKSNDLSEDDWEAMGQQFSAVVKVASKKLEVAQSIRSCVRES</sequence>
<dbReference type="EMBL" id="FNUY01000014">
    <property type="protein sequence ID" value="SEG79168.1"/>
    <property type="molecule type" value="Genomic_DNA"/>
</dbReference>
<dbReference type="RefSeq" id="WP_146071487.1">
    <property type="nucleotide sequence ID" value="NZ_FNUY01000014.1"/>
</dbReference>
<dbReference type="AlphaFoldDB" id="A0A1H6D2D2"/>